<name>A0A835DVL6_9POAL</name>
<sequence length="353" mass="39180">MSASKVLGDEDLLGEILRRVDSPTSLVRAALVSKSWLHTASARDFVRCFCALHPPCRHLLGFYVTGDCVPRPEFVSMPALEPHDRELSAVLRQASNSVLEAFPEYSSRVWDCRDGRVLFDFTETVLGTRRFGVRHPDRGVSELPPMPSDWPDPEPQCPEAMLLPDDGNDDATCYRQALHGGRGLDMATSSFFVIDFPEGVAYEYYGNLVPCRGDGSVLYLFHLKGDQLCVWLRRIVDEHGAGEWVLRDTISLNETCGHLVESGMLEPAAGHTAVATVAGVGDNAEFVFLELFGDDGVFVHMHLSSRKVERVYQRDPYNDEITEVYPCSMVCLPVFPAIDEGEGGQLHQEEAST</sequence>
<dbReference type="PANTHER" id="PTHR33207">
    <property type="entry name" value="F-BOX DOMAIN CONTAINING PROTEIN-RELATED"/>
    <property type="match status" value="1"/>
</dbReference>
<dbReference type="SUPFAM" id="SSF81383">
    <property type="entry name" value="F-box domain"/>
    <property type="match status" value="1"/>
</dbReference>
<dbReference type="Pfam" id="PF23635">
    <property type="entry name" value="Beta-prop_AT5G49610-like"/>
    <property type="match status" value="1"/>
</dbReference>
<feature type="domain" description="F-box protein AT5G49610-like beta-propeller" evidence="1">
    <location>
        <begin position="183"/>
        <end position="335"/>
    </location>
</feature>
<dbReference type="Proteomes" id="UP000636709">
    <property type="component" value="Unassembled WGS sequence"/>
</dbReference>
<evidence type="ECO:0000313" key="2">
    <source>
        <dbReference type="EMBL" id="KAF8649469.1"/>
    </source>
</evidence>
<dbReference type="OrthoDB" id="691466at2759"/>
<proteinExistence type="predicted"/>
<dbReference type="InterPro" id="IPR036047">
    <property type="entry name" value="F-box-like_dom_sf"/>
</dbReference>
<dbReference type="EMBL" id="JACEFO010002760">
    <property type="protein sequence ID" value="KAF8649469.1"/>
    <property type="molecule type" value="Genomic_DNA"/>
</dbReference>
<accession>A0A835DVL6</accession>
<protein>
    <recommendedName>
        <fullName evidence="1">F-box protein AT5G49610-like beta-propeller domain-containing protein</fullName>
    </recommendedName>
</protein>
<dbReference type="InterPro" id="IPR056594">
    <property type="entry name" value="AT5G49610-like_b-prop"/>
</dbReference>
<keyword evidence="3" id="KW-1185">Reference proteome</keyword>
<reference evidence="2" key="1">
    <citation type="submission" date="2020-07" db="EMBL/GenBank/DDBJ databases">
        <title>Genome sequence and genetic diversity analysis of an under-domesticated orphan crop, white fonio (Digitaria exilis).</title>
        <authorList>
            <person name="Bennetzen J.L."/>
            <person name="Chen S."/>
            <person name="Ma X."/>
            <person name="Wang X."/>
            <person name="Yssel A.E.J."/>
            <person name="Chaluvadi S.R."/>
            <person name="Johnson M."/>
            <person name="Gangashetty P."/>
            <person name="Hamidou F."/>
            <person name="Sanogo M.D."/>
            <person name="Zwaenepoel A."/>
            <person name="Wallace J."/>
            <person name="Van De Peer Y."/>
            <person name="Van Deynze A."/>
        </authorList>
    </citation>
    <scope>NUCLEOTIDE SEQUENCE</scope>
    <source>
        <tissue evidence="2">Leaves</tissue>
    </source>
</reference>
<organism evidence="2 3">
    <name type="scientific">Digitaria exilis</name>
    <dbReference type="NCBI Taxonomy" id="1010633"/>
    <lineage>
        <taxon>Eukaryota</taxon>
        <taxon>Viridiplantae</taxon>
        <taxon>Streptophyta</taxon>
        <taxon>Embryophyta</taxon>
        <taxon>Tracheophyta</taxon>
        <taxon>Spermatophyta</taxon>
        <taxon>Magnoliopsida</taxon>
        <taxon>Liliopsida</taxon>
        <taxon>Poales</taxon>
        <taxon>Poaceae</taxon>
        <taxon>PACMAD clade</taxon>
        <taxon>Panicoideae</taxon>
        <taxon>Panicodae</taxon>
        <taxon>Paniceae</taxon>
        <taxon>Anthephorinae</taxon>
        <taxon>Digitaria</taxon>
    </lineage>
</organism>
<comment type="caution">
    <text evidence="2">The sequence shown here is derived from an EMBL/GenBank/DDBJ whole genome shotgun (WGS) entry which is preliminary data.</text>
</comment>
<dbReference type="AlphaFoldDB" id="A0A835DVL6"/>
<evidence type="ECO:0000259" key="1">
    <source>
        <dbReference type="Pfam" id="PF23635"/>
    </source>
</evidence>
<gene>
    <name evidence="2" type="ORF">HU200_064313</name>
</gene>
<evidence type="ECO:0000313" key="3">
    <source>
        <dbReference type="Proteomes" id="UP000636709"/>
    </source>
</evidence>